<dbReference type="EMBL" id="JADOTX010000001">
    <property type="protein sequence ID" value="MBG6063897.1"/>
    <property type="molecule type" value="Genomic_DNA"/>
</dbReference>
<keyword evidence="2" id="KW-1185">Reference proteome</keyword>
<evidence type="ECO:0000313" key="1">
    <source>
        <dbReference type="EMBL" id="MBG6063897.1"/>
    </source>
</evidence>
<accession>A0ABS0JA24</accession>
<name>A0ABS0JA24_9ACTN</name>
<dbReference type="RefSeq" id="WP_196925256.1">
    <property type="nucleotide sequence ID" value="NZ_JADOTX010000001.1"/>
</dbReference>
<proteinExistence type="predicted"/>
<sequence>MHYVLRHISKSDPYASILAWWGEPLTIELIRRVERAPAQHFAQFHRDHAEYSPSGDVVPLDEGELRPLMLPSYLHDSDRGYGLPGSPSGLLNRYFGAAMTLLLYSHQVMMQDPLMSVDGTPREIKRRSLEVFDVLLTAKPLADANALIFIQKRSIAQHPSTALGHFKDADWQSPAGVKCDRELNRLRALRADPASMTRDVSASQTLIGAGINVSKKWPGSCSLLARSSVEDALLRFVFERAGTVIDGRERNLQKLAAISVPNISMNVRDLTSLRASSDEFAEWREVLAATLREIHGLPDGDDGWAREARGIVYGELAPARERLQKAAIQSPAMAAAKKGVRDFTLSGIGTLGGAVAGGKIAPALIGAATGKIAEVALEYLKAKRAQRQARAILDITVSFVQQA</sequence>
<gene>
    <name evidence="1" type="ORF">IW248_000184</name>
</gene>
<dbReference type="Proteomes" id="UP000614915">
    <property type="component" value="Unassembled WGS sequence"/>
</dbReference>
<comment type="caution">
    <text evidence="1">The sequence shown here is derived from an EMBL/GenBank/DDBJ whole genome shotgun (WGS) entry which is preliminary data.</text>
</comment>
<evidence type="ECO:0000313" key="2">
    <source>
        <dbReference type="Proteomes" id="UP000614915"/>
    </source>
</evidence>
<protein>
    <submittedName>
        <fullName evidence="1">Uncharacterized protein</fullName>
    </submittedName>
</protein>
<organism evidence="1 2">
    <name type="scientific">Micromonospora ureilytica</name>
    <dbReference type="NCBI Taxonomy" id="709868"/>
    <lineage>
        <taxon>Bacteria</taxon>
        <taxon>Bacillati</taxon>
        <taxon>Actinomycetota</taxon>
        <taxon>Actinomycetes</taxon>
        <taxon>Micromonosporales</taxon>
        <taxon>Micromonosporaceae</taxon>
        <taxon>Micromonospora</taxon>
    </lineage>
</organism>
<reference evidence="1 2" key="1">
    <citation type="submission" date="2020-11" db="EMBL/GenBank/DDBJ databases">
        <title>Sequencing the genomes of 1000 actinobacteria strains.</title>
        <authorList>
            <person name="Klenk H.-P."/>
        </authorList>
    </citation>
    <scope>NUCLEOTIDE SEQUENCE [LARGE SCALE GENOMIC DNA]</scope>
    <source>
        <strain evidence="1 2">DSM 101692</strain>
    </source>
</reference>